<comment type="caution">
    <text evidence="7">The sequence shown here is derived from an EMBL/GenBank/DDBJ whole genome shotgun (WGS) entry which is preliminary data.</text>
</comment>
<accession>A0A2M8DNC9</accession>
<dbReference type="GO" id="GO:0003983">
    <property type="term" value="F:UTP:glucose-1-phosphate uridylyltransferase activity"/>
    <property type="evidence" value="ECO:0007669"/>
    <property type="project" value="UniProtKB-EC"/>
</dbReference>
<dbReference type="EMBL" id="PFTB01000016">
    <property type="protein sequence ID" value="PJB99624.1"/>
    <property type="molecule type" value="Genomic_DNA"/>
</dbReference>
<dbReference type="Proteomes" id="UP000228875">
    <property type="component" value="Unassembled WGS sequence"/>
</dbReference>
<dbReference type="Pfam" id="PF00483">
    <property type="entry name" value="NTP_transferase"/>
    <property type="match status" value="1"/>
</dbReference>
<evidence type="ECO:0000256" key="2">
    <source>
        <dbReference type="ARBA" id="ARBA00012415"/>
    </source>
</evidence>
<evidence type="ECO:0000256" key="3">
    <source>
        <dbReference type="ARBA" id="ARBA00022679"/>
    </source>
</evidence>
<dbReference type="PANTHER" id="PTHR43197:SF1">
    <property type="entry name" value="UTP--GLUCOSE-1-PHOSPHATE URIDYLYLTRANSFERASE"/>
    <property type="match status" value="1"/>
</dbReference>
<dbReference type="PANTHER" id="PTHR43197">
    <property type="entry name" value="UTP--GLUCOSE-1-PHOSPHATE URIDYLYLTRANSFERASE"/>
    <property type="match status" value="1"/>
</dbReference>
<sequence length="294" mass="33323">MIKKAILPIAGLGTRFLPLSKIFPKEVWPLVDKPVIQYIVEEAKQSGISEIIFVISPEKKIVVDYFQKYYFQKSPKLEKRLREQGKVNLLEELKKLEELCQGLSFSFVFQKKPLGDGHAILQAKDLVAGEPAAVLFGDDIVESKTPCLAQLIKVFKTAQKPVISLSQVPKEKISSYGIVEVEKIANRLFKIKKIVEKPVIDKAPSDLAIVGKYILTPEVFDYLKKAKPSKKGEIVLAEVLEEMIGDGKVIYGYQFEGNWLECGTKEGWLECHFYLTLKHPQYGLKLKEVLKKIK</sequence>
<dbReference type="InterPro" id="IPR005771">
    <property type="entry name" value="GalU_uridylyltTrfase_bac/arc"/>
</dbReference>
<protein>
    <recommendedName>
        <fullName evidence="2">UTP--glucose-1-phosphate uridylyltransferase</fullName>
        <ecNumber evidence="2">2.7.7.9</ecNumber>
    </recommendedName>
</protein>
<dbReference type="Gene3D" id="3.90.550.10">
    <property type="entry name" value="Spore Coat Polysaccharide Biosynthesis Protein SpsA, Chain A"/>
    <property type="match status" value="1"/>
</dbReference>
<dbReference type="InterPro" id="IPR029044">
    <property type="entry name" value="Nucleotide-diphossugar_trans"/>
</dbReference>
<feature type="domain" description="Nucleotidyl transferase" evidence="6">
    <location>
        <begin position="5"/>
        <end position="272"/>
    </location>
</feature>
<reference evidence="8" key="1">
    <citation type="submission" date="2017-09" db="EMBL/GenBank/DDBJ databases">
        <title>Depth-based differentiation of microbial function through sediment-hosted aquifers and enrichment of novel symbionts in the deep terrestrial subsurface.</title>
        <authorList>
            <person name="Probst A.J."/>
            <person name="Ladd B."/>
            <person name="Jarett J.K."/>
            <person name="Geller-Mcgrath D.E."/>
            <person name="Sieber C.M.K."/>
            <person name="Emerson J.B."/>
            <person name="Anantharaman K."/>
            <person name="Thomas B.C."/>
            <person name="Malmstrom R."/>
            <person name="Stieglmeier M."/>
            <person name="Klingl A."/>
            <person name="Woyke T."/>
            <person name="Ryan C.M."/>
            <person name="Banfield J.F."/>
        </authorList>
    </citation>
    <scope>NUCLEOTIDE SEQUENCE [LARGE SCALE GENOMIC DNA]</scope>
</reference>
<evidence type="ECO:0000313" key="8">
    <source>
        <dbReference type="Proteomes" id="UP000228875"/>
    </source>
</evidence>
<comment type="similarity">
    <text evidence="1">Belongs to the UDPGP type 2 family.</text>
</comment>
<dbReference type="AlphaFoldDB" id="A0A2M8DNC9"/>
<dbReference type="EC" id="2.7.7.9" evidence="2"/>
<evidence type="ECO:0000256" key="1">
    <source>
        <dbReference type="ARBA" id="ARBA00006890"/>
    </source>
</evidence>
<dbReference type="GO" id="GO:0006011">
    <property type="term" value="P:UDP-alpha-D-glucose metabolic process"/>
    <property type="evidence" value="ECO:0007669"/>
    <property type="project" value="InterPro"/>
</dbReference>
<evidence type="ECO:0000256" key="4">
    <source>
        <dbReference type="ARBA" id="ARBA00022695"/>
    </source>
</evidence>
<dbReference type="SUPFAM" id="SSF53448">
    <property type="entry name" value="Nucleotide-diphospho-sugar transferases"/>
    <property type="match status" value="1"/>
</dbReference>
<gene>
    <name evidence="7" type="ORF">CO077_00700</name>
</gene>
<evidence type="ECO:0000256" key="5">
    <source>
        <dbReference type="ARBA" id="ARBA00048128"/>
    </source>
</evidence>
<comment type="catalytic activity">
    <reaction evidence="5">
        <text>alpha-D-glucose 1-phosphate + UTP + H(+) = UDP-alpha-D-glucose + diphosphate</text>
        <dbReference type="Rhea" id="RHEA:19889"/>
        <dbReference type="ChEBI" id="CHEBI:15378"/>
        <dbReference type="ChEBI" id="CHEBI:33019"/>
        <dbReference type="ChEBI" id="CHEBI:46398"/>
        <dbReference type="ChEBI" id="CHEBI:58601"/>
        <dbReference type="ChEBI" id="CHEBI:58885"/>
        <dbReference type="EC" id="2.7.7.9"/>
    </reaction>
</comment>
<evidence type="ECO:0000313" key="7">
    <source>
        <dbReference type="EMBL" id="PJB99624.1"/>
    </source>
</evidence>
<keyword evidence="3 7" id="KW-0808">Transferase</keyword>
<keyword evidence="4 7" id="KW-0548">Nucleotidyltransferase</keyword>
<dbReference type="InterPro" id="IPR005835">
    <property type="entry name" value="NTP_transferase_dom"/>
</dbReference>
<evidence type="ECO:0000259" key="6">
    <source>
        <dbReference type="Pfam" id="PF00483"/>
    </source>
</evidence>
<proteinExistence type="inferred from homology"/>
<name>A0A2M8DNC9_9BACT</name>
<organism evidence="7 8">
    <name type="scientific">Candidatus Nealsonbacteria bacterium CG_4_9_14_0_8_um_filter_35_12</name>
    <dbReference type="NCBI Taxonomy" id="1974692"/>
    <lineage>
        <taxon>Bacteria</taxon>
        <taxon>Candidatus Nealsoniibacteriota</taxon>
    </lineage>
</organism>